<feature type="region of interest" description="Disordered" evidence="4">
    <location>
        <begin position="358"/>
        <end position="377"/>
    </location>
</feature>
<name>A0ABP1QUQ2_9HEXA</name>
<feature type="region of interest" description="Disordered" evidence="4">
    <location>
        <begin position="33"/>
        <end position="57"/>
    </location>
</feature>
<comment type="caution">
    <text evidence="5">The sequence shown here is derived from an EMBL/GenBank/DDBJ whole genome shotgun (WGS) entry which is preliminary data.</text>
</comment>
<evidence type="ECO:0000256" key="3">
    <source>
        <dbReference type="ARBA" id="ARBA00023274"/>
    </source>
</evidence>
<feature type="compositionally biased region" description="Low complexity" evidence="4">
    <location>
        <begin position="33"/>
        <end position="52"/>
    </location>
</feature>
<sequence length="435" mass="48668">MNSSAKALQLVTRSRVSAAVCGSTVRIPRNFFSSSTESTSTAGGTTSSDPSSQNVPQFSFENNAAAEATGAIKLTKEDLDSKRGTISKAMHAYLKRAKEHQEFMDTQEKEFVFGRRHLANMMGKDIESFTQKDVDEAIRYLFPSGLYEPKARPIMRPPQEVYPKQKAAQFDMSGRPHHPFFYTAKPNFYYLLHEMVSKINSLNKLAAGVSRSESVEDDSFSGSTWISKEDLETRLLEKITDQMYSEWLACFERIVAHPKKDKELEFIKAYRKPLAVQSKTSELLPITLEPDGRKSVHVPMCMKKSVRADVLVTVPGTGEFKINGQGLDFFKLISNREAVIAPLQLAKMLGKVDIEANCQGGSKTPEKPKSPGCPDNGETARAIAVRWGIANGLAALGADVEKLRLAGYLVKDYRQRERKKPGKESARRTWTWKKR</sequence>
<accession>A0ABP1QUQ2</accession>
<evidence type="ECO:0000256" key="2">
    <source>
        <dbReference type="ARBA" id="ARBA00022980"/>
    </source>
</evidence>
<gene>
    <name evidence="5" type="ORF">ODALV1_LOCUS14005</name>
</gene>
<dbReference type="InterPro" id="IPR014721">
    <property type="entry name" value="Ribsml_uS5_D2-typ_fold_subgr"/>
</dbReference>
<dbReference type="InterPro" id="IPR020568">
    <property type="entry name" value="Ribosomal_Su5_D2-typ_SF"/>
</dbReference>
<evidence type="ECO:0000313" key="6">
    <source>
        <dbReference type="Proteomes" id="UP001642540"/>
    </source>
</evidence>
<dbReference type="Pfam" id="PF00380">
    <property type="entry name" value="Ribosomal_S9"/>
    <property type="match status" value="2"/>
</dbReference>
<feature type="region of interest" description="Disordered" evidence="4">
    <location>
        <begin position="415"/>
        <end position="435"/>
    </location>
</feature>
<keyword evidence="2" id="KW-0689">Ribosomal protein</keyword>
<protein>
    <recommendedName>
        <fullName evidence="7">28S ribosomal protein S9, mitochondrial</fullName>
    </recommendedName>
</protein>
<keyword evidence="3" id="KW-0687">Ribonucleoprotein</keyword>
<evidence type="ECO:0000256" key="4">
    <source>
        <dbReference type="SAM" id="MobiDB-lite"/>
    </source>
</evidence>
<organism evidence="5 6">
    <name type="scientific">Orchesella dallaii</name>
    <dbReference type="NCBI Taxonomy" id="48710"/>
    <lineage>
        <taxon>Eukaryota</taxon>
        <taxon>Metazoa</taxon>
        <taxon>Ecdysozoa</taxon>
        <taxon>Arthropoda</taxon>
        <taxon>Hexapoda</taxon>
        <taxon>Collembola</taxon>
        <taxon>Entomobryomorpha</taxon>
        <taxon>Entomobryoidea</taxon>
        <taxon>Orchesellidae</taxon>
        <taxon>Orchesellinae</taxon>
        <taxon>Orchesella</taxon>
    </lineage>
</organism>
<evidence type="ECO:0000313" key="5">
    <source>
        <dbReference type="EMBL" id="CAL8110133.1"/>
    </source>
</evidence>
<evidence type="ECO:0008006" key="7">
    <source>
        <dbReference type="Google" id="ProtNLM"/>
    </source>
</evidence>
<dbReference type="Proteomes" id="UP001642540">
    <property type="component" value="Unassembled WGS sequence"/>
</dbReference>
<dbReference type="Gene3D" id="3.30.230.10">
    <property type="match status" value="1"/>
</dbReference>
<evidence type="ECO:0000256" key="1">
    <source>
        <dbReference type="ARBA" id="ARBA00005251"/>
    </source>
</evidence>
<dbReference type="InterPro" id="IPR000754">
    <property type="entry name" value="Ribosomal_uS9"/>
</dbReference>
<dbReference type="PANTHER" id="PTHR21569">
    <property type="entry name" value="RIBOSOMAL PROTEIN S9"/>
    <property type="match status" value="1"/>
</dbReference>
<proteinExistence type="inferred from homology"/>
<reference evidence="5 6" key="1">
    <citation type="submission" date="2024-08" db="EMBL/GenBank/DDBJ databases">
        <authorList>
            <person name="Cucini C."/>
            <person name="Frati F."/>
        </authorList>
    </citation>
    <scope>NUCLEOTIDE SEQUENCE [LARGE SCALE GENOMIC DNA]</scope>
</reference>
<comment type="similarity">
    <text evidence="1">Belongs to the universal ribosomal protein uS9 family.</text>
</comment>
<keyword evidence="6" id="KW-1185">Reference proteome</keyword>
<dbReference type="SUPFAM" id="SSF54211">
    <property type="entry name" value="Ribosomal protein S5 domain 2-like"/>
    <property type="match status" value="1"/>
</dbReference>
<dbReference type="PANTHER" id="PTHR21569:SF1">
    <property type="entry name" value="SMALL RIBOSOMAL SUBUNIT PROTEIN US9M"/>
    <property type="match status" value="1"/>
</dbReference>
<dbReference type="EMBL" id="CAXLJM020000043">
    <property type="protein sequence ID" value="CAL8110133.1"/>
    <property type="molecule type" value="Genomic_DNA"/>
</dbReference>